<accession>A0ABY8VD95</accession>
<evidence type="ECO:0000313" key="1">
    <source>
        <dbReference type="EMBL" id="WIH98243.1"/>
    </source>
</evidence>
<dbReference type="EMBL" id="CP106831">
    <property type="protein sequence ID" value="WIH98243.1"/>
    <property type="molecule type" value="Genomic_DNA"/>
</dbReference>
<name>A0ABY8VD95_9FLAO</name>
<reference evidence="1 2" key="1">
    <citation type="submission" date="2022-09" db="EMBL/GenBank/DDBJ databases">
        <title>Whole genome sequencing analysis of tet(X)-positive Empedobacter falsenii YWS9-3.</title>
        <authorList>
            <person name="Chen C."/>
            <person name="Lv Y.-L."/>
        </authorList>
    </citation>
    <scope>NUCLEOTIDE SEQUENCE [LARGE SCALE GENOMIC DNA]</scope>
    <source>
        <strain evidence="1 2">YWS9-3_T</strain>
    </source>
</reference>
<sequence length="127" mass="14628">MMEFVQNKEEIFDNVELFLESLEMGTEQEKAIAIQLIKKSKTFLVIDAEEVMFFAPTTFIGFKDNSILNFSGKLLEHETNPVLTKIIGSTPKIDKTLDELFLDFCDEVAINRNDVGLSRDYWIVKEI</sequence>
<protein>
    <submittedName>
        <fullName evidence="1">Uncharacterized protein</fullName>
    </submittedName>
</protein>
<keyword evidence="2" id="KW-1185">Reference proteome</keyword>
<dbReference type="RefSeq" id="WP_284584030.1">
    <property type="nucleotide sequence ID" value="NZ_CP106831.1"/>
</dbReference>
<organism evidence="1 2">
    <name type="scientific">Empedobacter falsenii</name>
    <dbReference type="NCBI Taxonomy" id="343874"/>
    <lineage>
        <taxon>Bacteria</taxon>
        <taxon>Pseudomonadati</taxon>
        <taxon>Bacteroidota</taxon>
        <taxon>Flavobacteriia</taxon>
        <taxon>Flavobacteriales</taxon>
        <taxon>Weeksellaceae</taxon>
        <taxon>Empedobacter</taxon>
    </lineage>
</organism>
<proteinExistence type="predicted"/>
<gene>
    <name evidence="1" type="ORF">OBA43_04755</name>
</gene>
<evidence type="ECO:0000313" key="2">
    <source>
        <dbReference type="Proteomes" id="UP001223501"/>
    </source>
</evidence>
<dbReference type="Proteomes" id="UP001223501">
    <property type="component" value="Chromosome"/>
</dbReference>